<feature type="compositionally biased region" description="Acidic residues" evidence="1">
    <location>
        <begin position="244"/>
        <end position="258"/>
    </location>
</feature>
<evidence type="ECO:0000256" key="1">
    <source>
        <dbReference type="SAM" id="MobiDB-lite"/>
    </source>
</evidence>
<name>S7ZN38_PENO1</name>
<proteinExistence type="predicted"/>
<dbReference type="Proteomes" id="UP000019376">
    <property type="component" value="Unassembled WGS sequence"/>
</dbReference>
<reference evidence="2 3" key="1">
    <citation type="journal article" date="2013" name="PLoS ONE">
        <title>Genomic and secretomic analyses reveal unique features of the lignocellulolytic enzyme system of Penicillium decumbens.</title>
        <authorList>
            <person name="Liu G."/>
            <person name="Zhang L."/>
            <person name="Wei X."/>
            <person name="Zou G."/>
            <person name="Qin Y."/>
            <person name="Ma L."/>
            <person name="Li J."/>
            <person name="Zheng H."/>
            <person name="Wang S."/>
            <person name="Wang C."/>
            <person name="Xun L."/>
            <person name="Zhao G.-P."/>
            <person name="Zhou Z."/>
            <person name="Qu Y."/>
        </authorList>
    </citation>
    <scope>NUCLEOTIDE SEQUENCE [LARGE SCALE GENOMIC DNA]</scope>
    <source>
        <strain evidence="3">114-2 / CGMCC 5302</strain>
    </source>
</reference>
<protein>
    <submittedName>
        <fullName evidence="2">Uncharacterized protein</fullName>
    </submittedName>
</protein>
<evidence type="ECO:0000313" key="3">
    <source>
        <dbReference type="Proteomes" id="UP000019376"/>
    </source>
</evidence>
<dbReference type="OrthoDB" id="4378110at2759"/>
<dbReference type="AlphaFoldDB" id="S7ZN38"/>
<evidence type="ECO:0000313" key="2">
    <source>
        <dbReference type="EMBL" id="EPS32095.1"/>
    </source>
</evidence>
<dbReference type="EMBL" id="KB644414">
    <property type="protein sequence ID" value="EPS32095.1"/>
    <property type="molecule type" value="Genomic_DNA"/>
</dbReference>
<dbReference type="HOGENOM" id="CLU_1078098_0_0_1"/>
<accession>S7ZN38</accession>
<organism evidence="2 3">
    <name type="scientific">Penicillium oxalicum (strain 114-2 / CGMCC 5302)</name>
    <name type="common">Penicillium decumbens</name>
    <dbReference type="NCBI Taxonomy" id="933388"/>
    <lineage>
        <taxon>Eukaryota</taxon>
        <taxon>Fungi</taxon>
        <taxon>Dikarya</taxon>
        <taxon>Ascomycota</taxon>
        <taxon>Pezizomycotina</taxon>
        <taxon>Eurotiomycetes</taxon>
        <taxon>Eurotiomycetidae</taxon>
        <taxon>Eurotiales</taxon>
        <taxon>Aspergillaceae</taxon>
        <taxon>Penicillium</taxon>
    </lineage>
</organism>
<sequence>MTAVNADRQEAEVSLGPIGTGIYYLCKFNDFCEKKKRKESFLCCQWISPDPTGLEQVASSGPGLSDWSLAINLKTDDLVFLNTAGYNSGYFQVHGAPGGALFLLKDWMIQSRDSNESFNVLYADIYHPGDPNSTCTRENLVEFARRWNGFELIGDDRRYYLTLIKSIVQREEKEEQDRWRAEEKEKQRQLRELERKFPDGVTWSALAADQEKEEDEQMASMRQNEEDFPPRGHDDSYAGYFNQNDDDDADSDDDDDDR</sequence>
<gene>
    <name evidence="2" type="ORF">PDE_07054</name>
</gene>
<keyword evidence="3" id="KW-1185">Reference proteome</keyword>
<feature type="compositionally biased region" description="Basic and acidic residues" evidence="1">
    <location>
        <begin position="223"/>
        <end position="236"/>
    </location>
</feature>
<feature type="region of interest" description="Disordered" evidence="1">
    <location>
        <begin position="201"/>
        <end position="258"/>
    </location>
</feature>